<dbReference type="CDD" id="cd00093">
    <property type="entry name" value="HTH_XRE"/>
    <property type="match status" value="1"/>
</dbReference>
<dbReference type="InterPro" id="IPR001387">
    <property type="entry name" value="Cro/C1-type_HTH"/>
</dbReference>
<proteinExistence type="predicted"/>
<dbReference type="InterPro" id="IPR010982">
    <property type="entry name" value="Lambda_DNA-bd_dom_sf"/>
</dbReference>
<sequence>MVEVIRMIVTPKLNAILKDRGITQMKLSEMCGVPQGSISRFDKNTRHEDSHIFAIAKALGIKIEDLFDIRVE</sequence>
<feature type="domain" description="HTH cro/C1-type" evidence="1">
    <location>
        <begin position="13"/>
        <end position="66"/>
    </location>
</feature>
<keyword evidence="3" id="KW-1185">Reference proteome</keyword>
<comment type="caution">
    <text evidence="2">The sequence shown here is derived from an EMBL/GenBank/DDBJ whole genome shotgun (WGS) entry which is preliminary data.</text>
</comment>
<dbReference type="PROSITE" id="PS50943">
    <property type="entry name" value="HTH_CROC1"/>
    <property type="match status" value="1"/>
</dbReference>
<dbReference type="AlphaFoldDB" id="A0A1T2XD58"/>
<gene>
    <name evidence="2" type="ORF">BVG16_13590</name>
</gene>
<name>A0A1T2XD58_9BACL</name>
<protein>
    <submittedName>
        <fullName evidence="2">Transcriptional regulator</fullName>
    </submittedName>
</protein>
<dbReference type="STRING" id="1324314.BVG16_13590"/>
<reference evidence="2 3" key="1">
    <citation type="submission" date="2017-01" db="EMBL/GenBank/DDBJ databases">
        <title>Genome analysis of Paenibacillus selenitrireducens ES3-24.</title>
        <authorList>
            <person name="Xu D."/>
            <person name="Yao R."/>
            <person name="Zheng S."/>
        </authorList>
    </citation>
    <scope>NUCLEOTIDE SEQUENCE [LARGE SCALE GENOMIC DNA]</scope>
    <source>
        <strain evidence="2 3">ES3-24</strain>
    </source>
</reference>
<evidence type="ECO:0000313" key="2">
    <source>
        <dbReference type="EMBL" id="OPA77844.1"/>
    </source>
</evidence>
<evidence type="ECO:0000259" key="1">
    <source>
        <dbReference type="PROSITE" id="PS50943"/>
    </source>
</evidence>
<dbReference type="OrthoDB" id="2907469at2"/>
<accession>A0A1T2XD58</accession>
<evidence type="ECO:0000313" key="3">
    <source>
        <dbReference type="Proteomes" id="UP000190188"/>
    </source>
</evidence>
<organism evidence="2 3">
    <name type="scientific">Paenibacillus selenitireducens</name>
    <dbReference type="NCBI Taxonomy" id="1324314"/>
    <lineage>
        <taxon>Bacteria</taxon>
        <taxon>Bacillati</taxon>
        <taxon>Bacillota</taxon>
        <taxon>Bacilli</taxon>
        <taxon>Bacillales</taxon>
        <taxon>Paenibacillaceae</taxon>
        <taxon>Paenibacillus</taxon>
    </lineage>
</organism>
<dbReference type="GO" id="GO:0003677">
    <property type="term" value="F:DNA binding"/>
    <property type="evidence" value="ECO:0007669"/>
    <property type="project" value="InterPro"/>
</dbReference>
<dbReference type="Proteomes" id="UP000190188">
    <property type="component" value="Unassembled WGS sequence"/>
</dbReference>
<dbReference type="SUPFAM" id="SSF47413">
    <property type="entry name" value="lambda repressor-like DNA-binding domains"/>
    <property type="match status" value="1"/>
</dbReference>
<dbReference type="EMBL" id="MSZX01000005">
    <property type="protein sequence ID" value="OPA77844.1"/>
    <property type="molecule type" value="Genomic_DNA"/>
</dbReference>
<dbReference type="Pfam" id="PF13443">
    <property type="entry name" value="HTH_26"/>
    <property type="match status" value="1"/>
</dbReference>
<dbReference type="Gene3D" id="1.10.260.40">
    <property type="entry name" value="lambda repressor-like DNA-binding domains"/>
    <property type="match status" value="1"/>
</dbReference>
<dbReference type="SMART" id="SM00530">
    <property type="entry name" value="HTH_XRE"/>
    <property type="match status" value="1"/>
</dbReference>